<dbReference type="InterPro" id="IPR051824">
    <property type="entry name" value="LRR_Rcpt-Like_S/T_Kinase"/>
</dbReference>
<evidence type="ECO:0000256" key="6">
    <source>
        <dbReference type="ARBA" id="ARBA00022729"/>
    </source>
</evidence>
<dbReference type="GO" id="GO:0030246">
    <property type="term" value="F:carbohydrate binding"/>
    <property type="evidence" value="ECO:0007669"/>
    <property type="project" value="UniProtKB-KW"/>
</dbReference>
<evidence type="ECO:0000256" key="5">
    <source>
        <dbReference type="ARBA" id="ARBA00022692"/>
    </source>
</evidence>
<dbReference type="PROSITE" id="PS00108">
    <property type="entry name" value="PROTEIN_KINASE_ST"/>
    <property type="match status" value="1"/>
</dbReference>
<dbReference type="SMART" id="SM00220">
    <property type="entry name" value="S_TKc"/>
    <property type="match status" value="1"/>
</dbReference>
<evidence type="ECO:0000256" key="2">
    <source>
        <dbReference type="ARBA" id="ARBA00008536"/>
    </source>
</evidence>
<keyword evidence="4" id="KW-1003">Cell membrane</keyword>
<gene>
    <name evidence="15" type="ORF">Godav_028466</name>
</gene>
<evidence type="ECO:0000256" key="10">
    <source>
        <dbReference type="ARBA" id="ARBA00022989"/>
    </source>
</evidence>
<evidence type="ECO:0000313" key="16">
    <source>
        <dbReference type="Proteomes" id="UP000593561"/>
    </source>
</evidence>
<name>A0A7J8RZG4_GOSDV</name>
<keyword evidence="8" id="KW-0547">Nucleotide-binding</keyword>
<dbReference type="InterPro" id="IPR001245">
    <property type="entry name" value="Ser-Thr/Tyr_kinase_cat_dom"/>
</dbReference>
<evidence type="ECO:0000256" key="4">
    <source>
        <dbReference type="ARBA" id="ARBA00022475"/>
    </source>
</evidence>
<dbReference type="Gene3D" id="3.30.200.20">
    <property type="entry name" value="Phosphorylase Kinase, domain 1"/>
    <property type="match status" value="1"/>
</dbReference>
<dbReference type="PANTHER" id="PTHR48006:SF81">
    <property type="entry name" value="PROTEIN KINASE DOMAIN-CONTAINING PROTEIN"/>
    <property type="match status" value="1"/>
</dbReference>
<dbReference type="Proteomes" id="UP000593561">
    <property type="component" value="Unassembled WGS sequence"/>
</dbReference>
<accession>A0A7J8RZG4</accession>
<evidence type="ECO:0000256" key="1">
    <source>
        <dbReference type="ARBA" id="ARBA00004251"/>
    </source>
</evidence>
<dbReference type="FunFam" id="1.10.510.10:FF:000240">
    <property type="entry name" value="Lectin-domain containing receptor kinase A4.3"/>
    <property type="match status" value="1"/>
</dbReference>
<keyword evidence="6" id="KW-0732">Signal</keyword>
<comment type="caution">
    <text evidence="15">The sequence shown here is derived from an EMBL/GenBank/DDBJ whole genome shotgun (WGS) entry which is preliminary data.</text>
</comment>
<evidence type="ECO:0000256" key="9">
    <source>
        <dbReference type="ARBA" id="ARBA00022840"/>
    </source>
</evidence>
<comment type="similarity">
    <text evidence="2">In the N-terminal section; belongs to the leguminous lectin family.</text>
</comment>
<dbReference type="PROSITE" id="PS50011">
    <property type="entry name" value="PROTEIN_KINASE_DOM"/>
    <property type="match status" value="1"/>
</dbReference>
<dbReference type="GO" id="GO:0005524">
    <property type="term" value="F:ATP binding"/>
    <property type="evidence" value="ECO:0007669"/>
    <property type="project" value="UniProtKB-KW"/>
</dbReference>
<evidence type="ECO:0000313" key="15">
    <source>
        <dbReference type="EMBL" id="MBA0619257.1"/>
    </source>
</evidence>
<keyword evidence="10" id="KW-1133">Transmembrane helix</keyword>
<protein>
    <recommendedName>
        <fullName evidence="14">Protein kinase domain-containing protein</fullName>
    </recommendedName>
</protein>
<dbReference type="GO" id="GO:0002229">
    <property type="term" value="P:defense response to oomycetes"/>
    <property type="evidence" value="ECO:0007669"/>
    <property type="project" value="UniProtKB-ARBA"/>
</dbReference>
<evidence type="ECO:0000256" key="11">
    <source>
        <dbReference type="ARBA" id="ARBA00023136"/>
    </source>
</evidence>
<keyword evidence="11" id="KW-0472">Membrane</keyword>
<evidence type="ECO:0000256" key="8">
    <source>
        <dbReference type="ARBA" id="ARBA00022741"/>
    </source>
</evidence>
<organism evidence="15 16">
    <name type="scientific">Gossypium davidsonii</name>
    <name type="common">Davidson's cotton</name>
    <name type="synonym">Gossypium klotzschianum subsp. davidsonii</name>
    <dbReference type="NCBI Taxonomy" id="34287"/>
    <lineage>
        <taxon>Eukaryota</taxon>
        <taxon>Viridiplantae</taxon>
        <taxon>Streptophyta</taxon>
        <taxon>Embryophyta</taxon>
        <taxon>Tracheophyta</taxon>
        <taxon>Spermatophyta</taxon>
        <taxon>Magnoliopsida</taxon>
        <taxon>eudicotyledons</taxon>
        <taxon>Gunneridae</taxon>
        <taxon>Pentapetalae</taxon>
        <taxon>rosids</taxon>
        <taxon>malvids</taxon>
        <taxon>Malvales</taxon>
        <taxon>Malvaceae</taxon>
        <taxon>Malvoideae</taxon>
        <taxon>Gossypium</taxon>
    </lineage>
</organism>
<reference evidence="15 16" key="1">
    <citation type="journal article" date="2019" name="Genome Biol. Evol.">
        <title>Insights into the evolution of the New World diploid cottons (Gossypium, subgenus Houzingenia) based on genome sequencing.</title>
        <authorList>
            <person name="Grover C.E."/>
            <person name="Arick M.A. 2nd"/>
            <person name="Thrash A."/>
            <person name="Conover J.L."/>
            <person name="Sanders W.S."/>
            <person name="Peterson D.G."/>
            <person name="Frelichowski J.E."/>
            <person name="Scheffler J.A."/>
            <person name="Scheffler B.E."/>
            <person name="Wendel J.F."/>
        </authorList>
    </citation>
    <scope>NUCLEOTIDE SEQUENCE [LARGE SCALE GENOMIC DNA]</scope>
    <source>
        <strain evidence="15">27</strain>
        <tissue evidence="15">Leaf</tissue>
    </source>
</reference>
<dbReference type="InterPro" id="IPR011009">
    <property type="entry name" value="Kinase-like_dom_sf"/>
</dbReference>
<dbReference type="EMBL" id="JABFAC010000007">
    <property type="protein sequence ID" value="MBA0619257.1"/>
    <property type="molecule type" value="Genomic_DNA"/>
</dbReference>
<dbReference type="SUPFAM" id="SSF56112">
    <property type="entry name" value="Protein kinase-like (PK-like)"/>
    <property type="match status" value="1"/>
</dbReference>
<keyword evidence="7" id="KW-0430">Lectin</keyword>
<keyword evidence="16" id="KW-1185">Reference proteome</keyword>
<sequence>MIAVKQLSARSKQGNHEFVTEIGMILALQHPHRVKLYGCCIEGNQLMLICEYLKNNSLARALFGPQESQLTLDWPTRMKIYIGIARGLAYLHEESRLKIVHRDIKATNVLLDKNLNPKISDFGLAKLDEEDNTHISARIAGTYGYMAPEYALHGPLIGKADVYSFGIVALEIENGNLLELVNTRIGSDCNIDEVMAMINIALLYTNPTASARPLMSSVVSMLEGKTEVQEYLTDTSISSNRQMNAKTMKKLYQKLEEDDTDISQTKSMLVDGSWTSTSATDLYPVNLTSGYWQNGDSANEKIICIILLFGFSPENPYSFKTEA</sequence>
<evidence type="ECO:0000256" key="7">
    <source>
        <dbReference type="ARBA" id="ARBA00022734"/>
    </source>
</evidence>
<keyword evidence="13" id="KW-0325">Glycoprotein</keyword>
<dbReference type="GO" id="GO:0005886">
    <property type="term" value="C:plasma membrane"/>
    <property type="evidence" value="ECO:0007669"/>
    <property type="project" value="UniProtKB-SubCell"/>
</dbReference>
<evidence type="ECO:0000256" key="13">
    <source>
        <dbReference type="ARBA" id="ARBA00023180"/>
    </source>
</evidence>
<dbReference type="GO" id="GO:0004672">
    <property type="term" value="F:protein kinase activity"/>
    <property type="evidence" value="ECO:0007669"/>
    <property type="project" value="InterPro"/>
</dbReference>
<dbReference type="Pfam" id="PF07714">
    <property type="entry name" value="PK_Tyr_Ser-Thr"/>
    <property type="match status" value="1"/>
</dbReference>
<evidence type="ECO:0000256" key="3">
    <source>
        <dbReference type="ARBA" id="ARBA00010217"/>
    </source>
</evidence>
<dbReference type="InterPro" id="IPR008271">
    <property type="entry name" value="Ser/Thr_kinase_AS"/>
</dbReference>
<evidence type="ECO:0000259" key="14">
    <source>
        <dbReference type="PROSITE" id="PS50011"/>
    </source>
</evidence>
<dbReference type="InterPro" id="IPR000719">
    <property type="entry name" value="Prot_kinase_dom"/>
</dbReference>
<keyword evidence="5" id="KW-0812">Transmembrane</keyword>
<comment type="similarity">
    <text evidence="3">In the C-terminal section; belongs to the protein kinase superfamily. Ser/Thr protein kinase family.</text>
</comment>
<dbReference type="AlphaFoldDB" id="A0A7J8RZG4"/>
<keyword evidence="9" id="KW-0067">ATP-binding</keyword>
<feature type="domain" description="Protein kinase" evidence="14">
    <location>
        <begin position="1"/>
        <end position="232"/>
    </location>
</feature>
<dbReference type="PANTHER" id="PTHR48006">
    <property type="entry name" value="LEUCINE-RICH REPEAT-CONTAINING PROTEIN DDB_G0281931-RELATED"/>
    <property type="match status" value="1"/>
</dbReference>
<keyword evidence="12" id="KW-0675">Receptor</keyword>
<comment type="subcellular location">
    <subcellularLocation>
        <location evidence="1">Cell membrane</location>
        <topology evidence="1">Single-pass type I membrane protein</topology>
    </subcellularLocation>
</comment>
<evidence type="ECO:0000256" key="12">
    <source>
        <dbReference type="ARBA" id="ARBA00023170"/>
    </source>
</evidence>
<dbReference type="Gene3D" id="1.10.510.10">
    <property type="entry name" value="Transferase(Phosphotransferase) domain 1"/>
    <property type="match status" value="1"/>
</dbReference>
<proteinExistence type="inferred from homology"/>